<evidence type="ECO:0000313" key="3">
    <source>
        <dbReference type="Proteomes" id="UP000529861"/>
    </source>
</evidence>
<keyword evidence="1" id="KW-0472">Membrane</keyword>
<dbReference type="EMBL" id="JABEQB010000016">
    <property type="protein sequence ID" value="NNG66975.1"/>
    <property type="molecule type" value="Genomic_DNA"/>
</dbReference>
<feature type="non-terminal residue" evidence="2">
    <location>
        <position position="1"/>
    </location>
</feature>
<dbReference type="Proteomes" id="UP000529861">
    <property type="component" value="Unassembled WGS sequence"/>
</dbReference>
<dbReference type="InterPro" id="IPR036259">
    <property type="entry name" value="MFS_trans_sf"/>
</dbReference>
<sequence>KTNPLLALISFYVLIFIFSLSGGFAGIAYTDLIGKLLPSEKRGNFFAVKQFFNGVGALTGGLIVAWIFKPGSLKFPVNYTAACGEYLF</sequence>
<gene>
    <name evidence="2" type="ORF">HKI81_06990</name>
</gene>
<evidence type="ECO:0008006" key="4">
    <source>
        <dbReference type="Google" id="ProtNLM"/>
    </source>
</evidence>
<dbReference type="SUPFAM" id="SSF103473">
    <property type="entry name" value="MFS general substrate transporter"/>
    <property type="match status" value="1"/>
</dbReference>
<evidence type="ECO:0000313" key="2">
    <source>
        <dbReference type="EMBL" id="NNG66975.1"/>
    </source>
</evidence>
<evidence type="ECO:0000256" key="1">
    <source>
        <dbReference type="SAM" id="Phobius"/>
    </source>
</evidence>
<dbReference type="AlphaFoldDB" id="A0A7Y2L7Z1"/>
<protein>
    <recommendedName>
        <fullName evidence="4">MFS transporter</fullName>
    </recommendedName>
</protein>
<comment type="caution">
    <text evidence="2">The sequence shown here is derived from an EMBL/GenBank/DDBJ whole genome shotgun (WGS) entry which is preliminary data.</text>
</comment>
<feature type="transmembrane region" description="Helical" evidence="1">
    <location>
        <begin position="51"/>
        <end position="68"/>
    </location>
</feature>
<keyword evidence="1" id="KW-1133">Transmembrane helix</keyword>
<accession>A0A7Y2L7Z1</accession>
<feature type="transmembrane region" description="Helical" evidence="1">
    <location>
        <begin position="6"/>
        <end position="30"/>
    </location>
</feature>
<proteinExistence type="predicted"/>
<organism evidence="2 3">
    <name type="scientific">Caldanaerobacter subterraneus</name>
    <dbReference type="NCBI Taxonomy" id="911092"/>
    <lineage>
        <taxon>Bacteria</taxon>
        <taxon>Bacillati</taxon>
        <taxon>Bacillota</taxon>
        <taxon>Clostridia</taxon>
        <taxon>Thermoanaerobacterales</taxon>
        <taxon>Thermoanaerobacteraceae</taxon>
        <taxon>Caldanaerobacter</taxon>
    </lineage>
</organism>
<reference evidence="2 3" key="1">
    <citation type="submission" date="2020-04" db="EMBL/GenBank/DDBJ databases">
        <title>Draft genome sequence of Caldanaerobacter sunterraneus. strain 1523vc isolated from Griffin hot spring, Kamchatka, Russia.</title>
        <authorList>
            <person name="Toshchakov S.V."/>
            <person name="Podosokorskaya O.A."/>
            <person name="Kublanov I.V."/>
            <person name="Korzhenkov A."/>
            <person name="Patrushev M.V."/>
        </authorList>
    </citation>
    <scope>NUCLEOTIDE SEQUENCE [LARGE SCALE GENOMIC DNA]</scope>
    <source>
        <strain evidence="2 3">1523vc</strain>
    </source>
</reference>
<keyword evidence="1" id="KW-0812">Transmembrane</keyword>
<dbReference type="Gene3D" id="1.20.1250.20">
    <property type="entry name" value="MFS general substrate transporter like domains"/>
    <property type="match status" value="1"/>
</dbReference>
<name>A0A7Y2L7Z1_9THEO</name>